<sequence>MIRLIESKSWNEAKKFWLVDVCKFLQKGNTFDCFGSVYEYFGKHIQELQLFYENSCNSQACGSGRLKEGFYIEFKKIENIISLDLCENYVFCTKCGKFYKNESSFKNVPPFLIIDTRAGQEIFVQDARINEIIRANLKLTLKYVDLRYQIPINNQNFFVTSSDNTKQIRCFDYLLTRFESILNRKTKRD</sequence>
<reference evidence="1" key="1">
    <citation type="submission" date="2021-02" db="EMBL/GenBank/DDBJ databases">
        <authorList>
            <person name="Nowell W R."/>
        </authorList>
    </citation>
    <scope>NUCLEOTIDE SEQUENCE</scope>
    <source>
        <strain evidence="1">Ploen Becks lab</strain>
    </source>
</reference>
<evidence type="ECO:0000313" key="2">
    <source>
        <dbReference type="Proteomes" id="UP000663879"/>
    </source>
</evidence>
<dbReference type="AlphaFoldDB" id="A0A813MUT0"/>
<dbReference type="EMBL" id="CAJNOC010000225">
    <property type="protein sequence ID" value="CAF0729772.1"/>
    <property type="molecule type" value="Genomic_DNA"/>
</dbReference>
<organism evidence="1 2">
    <name type="scientific">Brachionus calyciflorus</name>
    <dbReference type="NCBI Taxonomy" id="104777"/>
    <lineage>
        <taxon>Eukaryota</taxon>
        <taxon>Metazoa</taxon>
        <taxon>Spiralia</taxon>
        <taxon>Gnathifera</taxon>
        <taxon>Rotifera</taxon>
        <taxon>Eurotatoria</taxon>
        <taxon>Monogononta</taxon>
        <taxon>Pseudotrocha</taxon>
        <taxon>Ploima</taxon>
        <taxon>Brachionidae</taxon>
        <taxon>Brachionus</taxon>
    </lineage>
</organism>
<comment type="caution">
    <text evidence="1">The sequence shown here is derived from an EMBL/GenBank/DDBJ whole genome shotgun (WGS) entry which is preliminary data.</text>
</comment>
<accession>A0A813MUT0</accession>
<gene>
    <name evidence="1" type="ORF">OXX778_LOCUS2763</name>
</gene>
<protein>
    <submittedName>
        <fullName evidence="1">Uncharacterized protein</fullName>
    </submittedName>
</protein>
<keyword evidence="2" id="KW-1185">Reference proteome</keyword>
<proteinExistence type="predicted"/>
<name>A0A813MUT0_9BILA</name>
<evidence type="ECO:0000313" key="1">
    <source>
        <dbReference type="EMBL" id="CAF0729772.1"/>
    </source>
</evidence>
<dbReference type="OrthoDB" id="10636851at2759"/>
<dbReference type="Proteomes" id="UP000663879">
    <property type="component" value="Unassembled WGS sequence"/>
</dbReference>